<dbReference type="EnsemblFungi" id="EJT77106">
    <property type="protein sequence ID" value="EJT77106"/>
    <property type="gene ID" value="GGTG_07018"/>
</dbReference>
<accession>J3P0H3</accession>
<sequence>MRAHERRPSLLCDGYTVPMAPAVVSKRAPPIGCLSHGNDAKKIACRAPLGGRLSTKIGRAPPPADKGQPRAGELGVLG</sequence>
<dbReference type="GeneID" id="20347476"/>
<reference evidence="4" key="1">
    <citation type="submission" date="2010-07" db="EMBL/GenBank/DDBJ databases">
        <title>The genome sequence of Gaeumannomyces graminis var. tritici strain R3-111a-1.</title>
        <authorList>
            <consortium name="The Broad Institute Genome Sequencing Platform"/>
            <person name="Ma L.-J."/>
            <person name="Dead R."/>
            <person name="Young S."/>
            <person name="Zeng Q."/>
            <person name="Koehrsen M."/>
            <person name="Alvarado L."/>
            <person name="Berlin A."/>
            <person name="Chapman S.B."/>
            <person name="Chen Z."/>
            <person name="Freedman E."/>
            <person name="Gellesch M."/>
            <person name="Goldberg J."/>
            <person name="Griggs A."/>
            <person name="Gujja S."/>
            <person name="Heilman E.R."/>
            <person name="Heiman D."/>
            <person name="Hepburn T."/>
            <person name="Howarth C."/>
            <person name="Jen D."/>
            <person name="Larson L."/>
            <person name="Mehta T."/>
            <person name="Neiman D."/>
            <person name="Pearson M."/>
            <person name="Roberts A."/>
            <person name="Saif S."/>
            <person name="Shea T."/>
            <person name="Shenoy N."/>
            <person name="Sisk P."/>
            <person name="Stolte C."/>
            <person name="Sykes S."/>
            <person name="Walk T."/>
            <person name="White J."/>
            <person name="Yandava C."/>
            <person name="Haas B."/>
            <person name="Nusbaum C."/>
            <person name="Birren B."/>
        </authorList>
    </citation>
    <scope>NUCLEOTIDE SEQUENCE [LARGE SCALE GENOMIC DNA]</scope>
    <source>
        <strain evidence="4">R3-111a-1</strain>
    </source>
</reference>
<dbReference type="RefSeq" id="XP_009223106.1">
    <property type="nucleotide sequence ID" value="XM_009224842.1"/>
</dbReference>
<keyword evidence="4" id="KW-1185">Reference proteome</keyword>
<dbReference type="HOGENOM" id="CLU_2622171_0_0_1"/>
<reference evidence="2" key="2">
    <citation type="submission" date="2010-07" db="EMBL/GenBank/DDBJ databases">
        <authorList>
            <consortium name="The Broad Institute Genome Sequencing Platform"/>
            <consortium name="Broad Institute Genome Sequencing Center for Infectious Disease"/>
            <person name="Ma L.-J."/>
            <person name="Dead R."/>
            <person name="Young S."/>
            <person name="Zeng Q."/>
            <person name="Koehrsen M."/>
            <person name="Alvarado L."/>
            <person name="Berlin A."/>
            <person name="Chapman S.B."/>
            <person name="Chen Z."/>
            <person name="Freedman E."/>
            <person name="Gellesch M."/>
            <person name="Goldberg J."/>
            <person name="Griggs A."/>
            <person name="Gujja S."/>
            <person name="Heilman E.R."/>
            <person name="Heiman D."/>
            <person name="Hepburn T."/>
            <person name="Howarth C."/>
            <person name="Jen D."/>
            <person name="Larson L."/>
            <person name="Mehta T."/>
            <person name="Neiman D."/>
            <person name="Pearson M."/>
            <person name="Roberts A."/>
            <person name="Saif S."/>
            <person name="Shea T."/>
            <person name="Shenoy N."/>
            <person name="Sisk P."/>
            <person name="Stolte C."/>
            <person name="Sykes S."/>
            <person name="Walk T."/>
            <person name="White J."/>
            <person name="Yandava C."/>
            <person name="Haas B."/>
            <person name="Nusbaum C."/>
            <person name="Birren B."/>
        </authorList>
    </citation>
    <scope>NUCLEOTIDE SEQUENCE</scope>
    <source>
        <strain evidence="2">R3-111a-1</strain>
    </source>
</reference>
<evidence type="ECO:0000313" key="2">
    <source>
        <dbReference type="EMBL" id="EJT77106.1"/>
    </source>
</evidence>
<reference evidence="2" key="3">
    <citation type="submission" date="2010-09" db="EMBL/GenBank/DDBJ databases">
        <title>Annotation of Gaeumannomyces graminis var. tritici R3-111a-1.</title>
        <authorList>
            <consortium name="The Broad Institute Genome Sequencing Platform"/>
            <person name="Ma L.-J."/>
            <person name="Dead R."/>
            <person name="Young S.K."/>
            <person name="Zeng Q."/>
            <person name="Gargeya S."/>
            <person name="Fitzgerald M."/>
            <person name="Haas B."/>
            <person name="Abouelleil A."/>
            <person name="Alvarado L."/>
            <person name="Arachchi H.M."/>
            <person name="Berlin A."/>
            <person name="Brown A."/>
            <person name="Chapman S.B."/>
            <person name="Chen Z."/>
            <person name="Dunbar C."/>
            <person name="Freedman E."/>
            <person name="Gearin G."/>
            <person name="Gellesch M."/>
            <person name="Goldberg J."/>
            <person name="Griggs A."/>
            <person name="Gujja S."/>
            <person name="Heiman D."/>
            <person name="Howarth C."/>
            <person name="Larson L."/>
            <person name="Lui A."/>
            <person name="MacDonald P.J.P."/>
            <person name="Mehta T."/>
            <person name="Montmayeur A."/>
            <person name="Murphy C."/>
            <person name="Neiman D."/>
            <person name="Pearson M."/>
            <person name="Priest M."/>
            <person name="Roberts A."/>
            <person name="Saif S."/>
            <person name="Shea T."/>
            <person name="Shenoy N."/>
            <person name="Sisk P."/>
            <person name="Stolte C."/>
            <person name="Sykes S."/>
            <person name="Yandava C."/>
            <person name="Wortman J."/>
            <person name="Nusbaum C."/>
            <person name="Birren B."/>
        </authorList>
    </citation>
    <scope>NUCLEOTIDE SEQUENCE</scope>
    <source>
        <strain evidence="2">R3-111a-1</strain>
    </source>
</reference>
<dbReference type="AlphaFoldDB" id="J3P0H3"/>
<reference evidence="3" key="5">
    <citation type="submission" date="2018-04" db="UniProtKB">
        <authorList>
            <consortium name="EnsemblFungi"/>
        </authorList>
    </citation>
    <scope>IDENTIFICATION</scope>
    <source>
        <strain evidence="3">R3-111a-1</strain>
    </source>
</reference>
<dbReference type="VEuPathDB" id="FungiDB:GGTG_07018"/>
<name>J3P0H3_GAET3</name>
<feature type="region of interest" description="Disordered" evidence="1">
    <location>
        <begin position="52"/>
        <end position="78"/>
    </location>
</feature>
<organism evidence="2">
    <name type="scientific">Gaeumannomyces tritici (strain R3-111a-1)</name>
    <name type="common">Wheat and barley take-all root rot fungus</name>
    <name type="synonym">Gaeumannomyces graminis var. tritici</name>
    <dbReference type="NCBI Taxonomy" id="644352"/>
    <lineage>
        <taxon>Eukaryota</taxon>
        <taxon>Fungi</taxon>
        <taxon>Dikarya</taxon>
        <taxon>Ascomycota</taxon>
        <taxon>Pezizomycotina</taxon>
        <taxon>Sordariomycetes</taxon>
        <taxon>Sordariomycetidae</taxon>
        <taxon>Magnaporthales</taxon>
        <taxon>Magnaporthaceae</taxon>
        <taxon>Gaeumannomyces</taxon>
    </lineage>
</organism>
<evidence type="ECO:0000256" key="1">
    <source>
        <dbReference type="SAM" id="MobiDB-lite"/>
    </source>
</evidence>
<reference evidence="3" key="4">
    <citation type="journal article" date="2015" name="G3 (Bethesda)">
        <title>Genome sequences of three phytopathogenic species of the Magnaporthaceae family of fungi.</title>
        <authorList>
            <person name="Okagaki L.H."/>
            <person name="Nunes C.C."/>
            <person name="Sailsbery J."/>
            <person name="Clay B."/>
            <person name="Brown D."/>
            <person name="John T."/>
            <person name="Oh Y."/>
            <person name="Young N."/>
            <person name="Fitzgerald M."/>
            <person name="Haas B.J."/>
            <person name="Zeng Q."/>
            <person name="Young S."/>
            <person name="Adiconis X."/>
            <person name="Fan L."/>
            <person name="Levin J.Z."/>
            <person name="Mitchell T.K."/>
            <person name="Okubara P.A."/>
            <person name="Farman M.L."/>
            <person name="Kohn L.M."/>
            <person name="Birren B."/>
            <person name="Ma L.-J."/>
            <person name="Dean R.A."/>
        </authorList>
    </citation>
    <scope>NUCLEOTIDE SEQUENCE</scope>
    <source>
        <strain evidence="3">R3-111a-1</strain>
    </source>
</reference>
<proteinExistence type="predicted"/>
<evidence type="ECO:0000313" key="3">
    <source>
        <dbReference type="EnsemblFungi" id="EJT77106"/>
    </source>
</evidence>
<evidence type="ECO:0000313" key="4">
    <source>
        <dbReference type="Proteomes" id="UP000006039"/>
    </source>
</evidence>
<dbReference type="Proteomes" id="UP000006039">
    <property type="component" value="Unassembled WGS sequence"/>
</dbReference>
<dbReference type="EMBL" id="GL385397">
    <property type="protein sequence ID" value="EJT77106.1"/>
    <property type="molecule type" value="Genomic_DNA"/>
</dbReference>
<gene>
    <name evidence="3" type="primary">20347476</name>
    <name evidence="2" type="ORF">GGTG_07018</name>
</gene>
<protein>
    <submittedName>
        <fullName evidence="2 3">Uncharacterized protein</fullName>
    </submittedName>
</protein>